<gene>
    <name evidence="2" type="ORF">AALO_G00024490</name>
</gene>
<dbReference type="InterPro" id="IPR029337">
    <property type="entry name" value="INSYN2"/>
</dbReference>
<evidence type="ECO:0000256" key="1">
    <source>
        <dbReference type="SAM" id="MobiDB-lite"/>
    </source>
</evidence>
<feature type="region of interest" description="Disordered" evidence="1">
    <location>
        <begin position="40"/>
        <end position="77"/>
    </location>
</feature>
<evidence type="ECO:0000313" key="3">
    <source>
        <dbReference type="Proteomes" id="UP000823561"/>
    </source>
</evidence>
<organism evidence="2 3">
    <name type="scientific">Alosa alosa</name>
    <name type="common">allis shad</name>
    <dbReference type="NCBI Taxonomy" id="278164"/>
    <lineage>
        <taxon>Eukaryota</taxon>
        <taxon>Metazoa</taxon>
        <taxon>Chordata</taxon>
        <taxon>Craniata</taxon>
        <taxon>Vertebrata</taxon>
        <taxon>Euteleostomi</taxon>
        <taxon>Actinopterygii</taxon>
        <taxon>Neopterygii</taxon>
        <taxon>Teleostei</taxon>
        <taxon>Clupei</taxon>
        <taxon>Clupeiformes</taxon>
        <taxon>Clupeoidei</taxon>
        <taxon>Clupeidae</taxon>
        <taxon>Alosa</taxon>
    </lineage>
</organism>
<dbReference type="Pfam" id="PF15265">
    <property type="entry name" value="FAM196"/>
    <property type="match status" value="1"/>
</dbReference>
<name>A0AAV6HEE3_9TELE</name>
<proteinExistence type="predicted"/>
<dbReference type="Proteomes" id="UP000823561">
    <property type="component" value="Chromosome 2"/>
</dbReference>
<dbReference type="AlphaFoldDB" id="A0AAV6HEE3"/>
<keyword evidence="3" id="KW-1185">Reference proteome</keyword>
<evidence type="ECO:0000313" key="2">
    <source>
        <dbReference type="EMBL" id="KAG5284241.1"/>
    </source>
</evidence>
<dbReference type="PANTHER" id="PTHR28682:SF2">
    <property type="entry name" value="PROTEIN INSYN2B"/>
    <property type="match status" value="1"/>
</dbReference>
<protein>
    <submittedName>
        <fullName evidence="2">Uncharacterized protein</fullName>
    </submittedName>
</protein>
<accession>A0AAV6HEE3</accession>
<reference evidence="2" key="1">
    <citation type="submission" date="2020-10" db="EMBL/GenBank/DDBJ databases">
        <title>Chromosome-scale genome assembly of the Allis shad, Alosa alosa.</title>
        <authorList>
            <person name="Margot Z."/>
            <person name="Christophe K."/>
            <person name="Cabau C."/>
            <person name="Louis A."/>
            <person name="Berthelot C."/>
            <person name="Parey E."/>
            <person name="Roest Crollius H."/>
            <person name="Montfort J."/>
            <person name="Robinson-Rechavi M."/>
            <person name="Bucao C."/>
            <person name="Bouchez O."/>
            <person name="Gislard M."/>
            <person name="Lluch J."/>
            <person name="Milhes M."/>
            <person name="Lampietro C."/>
            <person name="Lopez Roques C."/>
            <person name="Donnadieu C."/>
            <person name="Braasch I."/>
            <person name="Desvignes T."/>
            <person name="Postlethwait J."/>
            <person name="Bobe J."/>
            <person name="Guiguen Y."/>
        </authorList>
    </citation>
    <scope>NUCLEOTIDE SEQUENCE</scope>
    <source>
        <strain evidence="2">M-15738</strain>
        <tissue evidence="2">Blood</tissue>
    </source>
</reference>
<dbReference type="PANTHER" id="PTHR28682">
    <property type="entry name" value="INHIBITORY SYNAPTIC FACTOR 2A-RELATED"/>
    <property type="match status" value="1"/>
</dbReference>
<sequence>MLNSHRSPSLAFLQAHSRRTLSLTLTLHNGYFNTESAEELESSVAGTQTEPSRPHCSPIEHCHTGENASQTDLGSDCASGTLPVPNGVLPNGMTGLHAHPENAALLMPSFPGCSGAADPQQSLLSVEASLQANQKRITTLLNIIQDLEMSHALSRGRRCFRTGQDLGECTTCQETACIVYNVEYDFRQQERRFKDFLQLSDDTYYPSPPTFLPPIPDESDDLSSPPTFLLPVLFPPSALSSPGTPEERLALKPRAKTKKLCKKLLSWLPRKIKQK</sequence>
<comment type="caution">
    <text evidence="2">The sequence shown here is derived from an EMBL/GenBank/DDBJ whole genome shotgun (WGS) entry which is preliminary data.</text>
</comment>
<dbReference type="EMBL" id="JADWDJ010000002">
    <property type="protein sequence ID" value="KAG5284241.1"/>
    <property type="molecule type" value="Genomic_DNA"/>
</dbReference>